<name>A0A8X6U0A4_NEPPI</name>
<evidence type="ECO:0000313" key="1">
    <source>
        <dbReference type="EMBL" id="GFT76684.1"/>
    </source>
</evidence>
<gene>
    <name evidence="1" type="ORF">NPIL_524441</name>
</gene>
<proteinExistence type="predicted"/>
<organism evidence="1 2">
    <name type="scientific">Nephila pilipes</name>
    <name type="common">Giant wood spider</name>
    <name type="synonym">Nephila maculata</name>
    <dbReference type="NCBI Taxonomy" id="299642"/>
    <lineage>
        <taxon>Eukaryota</taxon>
        <taxon>Metazoa</taxon>
        <taxon>Ecdysozoa</taxon>
        <taxon>Arthropoda</taxon>
        <taxon>Chelicerata</taxon>
        <taxon>Arachnida</taxon>
        <taxon>Araneae</taxon>
        <taxon>Araneomorphae</taxon>
        <taxon>Entelegynae</taxon>
        <taxon>Araneoidea</taxon>
        <taxon>Nephilidae</taxon>
        <taxon>Nephila</taxon>
    </lineage>
</organism>
<dbReference type="EMBL" id="BMAW01022170">
    <property type="protein sequence ID" value="GFT76684.1"/>
    <property type="molecule type" value="Genomic_DNA"/>
</dbReference>
<accession>A0A8X6U0A4</accession>
<dbReference type="AlphaFoldDB" id="A0A8X6U0A4"/>
<protein>
    <submittedName>
        <fullName evidence="1">Uncharacterized protein</fullName>
    </submittedName>
</protein>
<dbReference type="Proteomes" id="UP000887013">
    <property type="component" value="Unassembled WGS sequence"/>
</dbReference>
<keyword evidence="2" id="KW-1185">Reference proteome</keyword>
<reference evidence="1" key="1">
    <citation type="submission" date="2020-08" db="EMBL/GenBank/DDBJ databases">
        <title>Multicomponent nature underlies the extraordinary mechanical properties of spider dragline silk.</title>
        <authorList>
            <person name="Kono N."/>
            <person name="Nakamura H."/>
            <person name="Mori M."/>
            <person name="Yoshida Y."/>
            <person name="Ohtoshi R."/>
            <person name="Malay A.D."/>
            <person name="Moran D.A.P."/>
            <person name="Tomita M."/>
            <person name="Numata K."/>
            <person name="Arakawa K."/>
        </authorList>
    </citation>
    <scope>NUCLEOTIDE SEQUENCE</scope>
</reference>
<evidence type="ECO:0000313" key="2">
    <source>
        <dbReference type="Proteomes" id="UP000887013"/>
    </source>
</evidence>
<comment type="caution">
    <text evidence="1">The sequence shown here is derived from an EMBL/GenBank/DDBJ whole genome shotgun (WGS) entry which is preliminary data.</text>
</comment>
<sequence>MLCLTPLQNPSYSPSCQPESWLTITQTAWKQAVNMKGFTKTARLKQTSDGLKAQMRILSDYMTVPGQLCPV</sequence>